<sequence>MDDKELSKLFATKLSLPKFINMMKRLTLAQRTLVHSIGFEHLLYLSCDQLPRGLIIYLVTNFDAQTRSLKLPNGACFIITPDCINKVLGTPIGGRQIGGKADSELRSFVADLTKCKGQYPTISELDSLITPELIGDKFKLIYTMFAMTAFLCPSSHDGLSPMYLHIFKNADEIILFDFSSAILEKLVSSIQTFKQRPTCVLGGNLLSLMAIYFEFIDADVIPSPSNSDLPRLSIWTTSLVSKIETMDCVCKVNSQYGRLPLKDVSDTIFGYIYKKGQQMDGKSYKDLMNFVLSICPENHHTVVKQQLHLIMANMRNEIMQSIEPIFVENILKVMSMLQFSKSMDGNNNPSSFKTRKVLSNEPLPIEHPYCSQLNSKLCASGVNSAPRPLYLESGNALVVADCSKQGNKKDDSSTIRETHGKDKEDVDKDSLAMVISNDSLIMQKEEGVANHLLLLPVPSIELLDTLNEEAYSKWRSSVTQSLTDSLKSIQVSSEIDLPYNLELIESMYPKKDDTASFDEYIYSTIDITSYVLEEVEAHRNLSMSKDGIDCLVYEKVHFMEDYDVRSRTTSYHSAAVEQSGLNPCKRTSNISTNDMASHCIALKKRAKMFKLNEDHLGSSEIPLVARTSSLAGSHEQIESSDCTKADSMMDHDRMIKSPEQVVGMNFAMNEEDCPAMTEAEWERELLRSTLQIEAEHMAKVRNTQITTEENGTFNVSELTPNKLICTFTSTQVEKDVFIDITERVPRTVKAKSINVVRMGTTWAEHRVFALSMQVYGNINKYVMNMLGKAVMVEDAEKKNLGLLPTGHWKRYYYEFDIAVHLPLFTDGFYFLLTVNFRQKLFEVLYPNTKFHLICDHANVAIKNFKMAFKIAYKHSHVDIQSMESVFRSVCSSQKDSDSGIFVMELIRNQKDGNILCFEPNHAKPLRESLTYYMLAHPFNEKMPPETKNILKKHNIPYDFKIEGYYPWMHEQCETSTQDPIDPIERMVLF</sequence>
<organism evidence="1 2">
    <name type="scientific">Avena sativa</name>
    <name type="common">Oat</name>
    <dbReference type="NCBI Taxonomy" id="4498"/>
    <lineage>
        <taxon>Eukaryota</taxon>
        <taxon>Viridiplantae</taxon>
        <taxon>Streptophyta</taxon>
        <taxon>Embryophyta</taxon>
        <taxon>Tracheophyta</taxon>
        <taxon>Spermatophyta</taxon>
        <taxon>Magnoliopsida</taxon>
        <taxon>Liliopsida</taxon>
        <taxon>Poales</taxon>
        <taxon>Poaceae</taxon>
        <taxon>BOP clade</taxon>
        <taxon>Pooideae</taxon>
        <taxon>Poodae</taxon>
        <taxon>Poeae</taxon>
        <taxon>Poeae Chloroplast Group 1 (Aveneae type)</taxon>
        <taxon>Aveninae</taxon>
        <taxon>Avena</taxon>
    </lineage>
</organism>
<proteinExistence type="predicted"/>
<protein>
    <submittedName>
        <fullName evidence="1">Uncharacterized protein</fullName>
    </submittedName>
</protein>
<reference evidence="1" key="2">
    <citation type="submission" date="2025-09" db="UniProtKB">
        <authorList>
            <consortium name="EnsemblPlants"/>
        </authorList>
    </citation>
    <scope>IDENTIFICATION</scope>
</reference>
<accession>A0ACD5YLP9</accession>
<reference evidence="1" key="1">
    <citation type="submission" date="2021-05" db="EMBL/GenBank/DDBJ databases">
        <authorList>
            <person name="Scholz U."/>
            <person name="Mascher M."/>
            <person name="Fiebig A."/>
        </authorList>
    </citation>
    <scope>NUCLEOTIDE SEQUENCE [LARGE SCALE GENOMIC DNA]</scope>
</reference>
<name>A0ACD5YLP9_AVESA</name>
<keyword evidence="2" id="KW-1185">Reference proteome</keyword>
<evidence type="ECO:0000313" key="1">
    <source>
        <dbReference type="EnsemblPlants" id="AVESA.00010b.r2.6AG1032110.1.CDS"/>
    </source>
</evidence>
<evidence type="ECO:0000313" key="2">
    <source>
        <dbReference type="Proteomes" id="UP001732700"/>
    </source>
</evidence>
<dbReference type="Proteomes" id="UP001732700">
    <property type="component" value="Chromosome 6A"/>
</dbReference>
<dbReference type="EnsemblPlants" id="AVESA.00010b.r2.6AG1032110.1">
    <property type="protein sequence ID" value="AVESA.00010b.r2.6AG1032110.1.CDS"/>
    <property type="gene ID" value="AVESA.00010b.r2.6AG1032110"/>
</dbReference>